<gene>
    <name evidence="1" type="primary">SUVC12G3890</name>
    <name evidence="1" type="ORF">SUVC_12G3890</name>
</gene>
<reference evidence="1" key="1">
    <citation type="submission" date="2022-10" db="EMBL/GenBank/DDBJ databases">
        <authorList>
            <person name="Byrne P K."/>
        </authorList>
    </citation>
    <scope>NUCLEOTIDE SEQUENCE</scope>
    <source>
        <strain evidence="1">CBS7001</strain>
    </source>
</reference>
<name>A0AA35J472_SACUV</name>
<evidence type="ECO:0000313" key="2">
    <source>
        <dbReference type="Proteomes" id="UP001162090"/>
    </source>
</evidence>
<sequence>MKPYLLSRRQRHVRAICFHNIGLFKTNGNTKSIMDHGDGFVPCFFILESIRGELLYISEVQSDSLQKLHFQELPKLNGASTMIILKLVGKVPKEVLRSVVSNKDTTIEDKWCILCTYTIDLNKLQPITEDAAFITSVNTPVLELVDGSYTLPTENVTVVKEPTSLHKRNISEIKIKYSLAYSSLLKLNKLLEYSSQVHEEMNELSSRIEDSFPLHKNQHQWYIKTVQKSITSLQTKTNKKNKEVSQLEDNDTIHHSKTEISLVSQDESINDDYGSIYSRFVQIKDRLDQLRIKKLYQLIGIFRSTNLFDIGKGYIRFERSSSLENIIEGLKLKTLHIESLFKEAEESLKQRERMNSQLGYYLLFLHLTATQIFKLPLPYKLMYYGSTSVIEGQYPLYFTDSMITKHQTKLLKAIHYFNADILQIKQFLENYCST</sequence>
<organism evidence="1 2">
    <name type="scientific">Saccharomyces uvarum</name>
    <name type="common">Yeast</name>
    <name type="synonym">Saccharomyces bayanus var. uvarum</name>
    <dbReference type="NCBI Taxonomy" id="230603"/>
    <lineage>
        <taxon>Eukaryota</taxon>
        <taxon>Fungi</taxon>
        <taxon>Dikarya</taxon>
        <taxon>Ascomycota</taxon>
        <taxon>Saccharomycotina</taxon>
        <taxon>Saccharomycetes</taxon>
        <taxon>Saccharomycetales</taxon>
        <taxon>Saccharomycetaceae</taxon>
        <taxon>Saccharomyces</taxon>
    </lineage>
</organism>
<dbReference type="AlphaFoldDB" id="A0AA35J472"/>
<evidence type="ECO:0008006" key="3">
    <source>
        <dbReference type="Google" id="ProtNLM"/>
    </source>
</evidence>
<evidence type="ECO:0000313" key="1">
    <source>
        <dbReference type="EMBL" id="CAI4047243.1"/>
    </source>
</evidence>
<dbReference type="Pfam" id="PF17649">
    <property type="entry name" value="VPS38"/>
    <property type="match status" value="1"/>
</dbReference>
<proteinExistence type="predicted"/>
<dbReference type="EMBL" id="OX365923">
    <property type="protein sequence ID" value="CAI4047243.1"/>
    <property type="molecule type" value="Genomic_DNA"/>
</dbReference>
<dbReference type="Proteomes" id="UP001162090">
    <property type="component" value="Chromosome 12"/>
</dbReference>
<dbReference type="InterPro" id="IPR040939">
    <property type="entry name" value="Vps38"/>
</dbReference>
<dbReference type="GO" id="GO:0034272">
    <property type="term" value="C:phosphatidylinositol 3-kinase complex, class III, type II"/>
    <property type="evidence" value="ECO:0007669"/>
    <property type="project" value="InterPro"/>
</dbReference>
<accession>A0AA35J472</accession>
<protein>
    <recommendedName>
        <fullName evidence="3">Vacuolar protein sorting-associated protein 38</fullName>
    </recommendedName>
</protein>